<name>A0ABD2ZNV8_9GENT</name>
<evidence type="ECO:0000313" key="2">
    <source>
        <dbReference type="Proteomes" id="UP001630127"/>
    </source>
</evidence>
<keyword evidence="2" id="KW-1185">Reference proteome</keyword>
<dbReference type="Proteomes" id="UP001630127">
    <property type="component" value="Unassembled WGS sequence"/>
</dbReference>
<dbReference type="EMBL" id="JBJUIK010000008">
    <property type="protein sequence ID" value="KAL3519842.1"/>
    <property type="molecule type" value="Genomic_DNA"/>
</dbReference>
<dbReference type="AlphaFoldDB" id="A0ABD2ZNV8"/>
<reference evidence="1 2" key="1">
    <citation type="submission" date="2024-11" db="EMBL/GenBank/DDBJ databases">
        <title>A near-complete genome assembly of Cinchona calisaya.</title>
        <authorList>
            <person name="Lian D.C."/>
            <person name="Zhao X.W."/>
            <person name="Wei L."/>
        </authorList>
    </citation>
    <scope>NUCLEOTIDE SEQUENCE [LARGE SCALE GENOMIC DNA]</scope>
    <source>
        <tissue evidence="1">Nenye</tissue>
    </source>
</reference>
<evidence type="ECO:0000313" key="1">
    <source>
        <dbReference type="EMBL" id="KAL3519842.1"/>
    </source>
</evidence>
<organism evidence="1 2">
    <name type="scientific">Cinchona calisaya</name>
    <dbReference type="NCBI Taxonomy" id="153742"/>
    <lineage>
        <taxon>Eukaryota</taxon>
        <taxon>Viridiplantae</taxon>
        <taxon>Streptophyta</taxon>
        <taxon>Embryophyta</taxon>
        <taxon>Tracheophyta</taxon>
        <taxon>Spermatophyta</taxon>
        <taxon>Magnoliopsida</taxon>
        <taxon>eudicotyledons</taxon>
        <taxon>Gunneridae</taxon>
        <taxon>Pentapetalae</taxon>
        <taxon>asterids</taxon>
        <taxon>lamiids</taxon>
        <taxon>Gentianales</taxon>
        <taxon>Rubiaceae</taxon>
        <taxon>Cinchonoideae</taxon>
        <taxon>Cinchoneae</taxon>
        <taxon>Cinchona</taxon>
    </lineage>
</organism>
<sequence length="105" mass="12418">MGFKDIQIFNSTILAKQIWRLLTRPNLLVSKVLRAKYYKGSLMETEVPKNASWYWQSIMSFKDVLKDVLTIWLDSWIPEYVNGKIETMKPHNCDIFTIDQLIYQG</sequence>
<protein>
    <recommendedName>
        <fullName evidence="3">Reverse transcriptase</fullName>
    </recommendedName>
</protein>
<gene>
    <name evidence="1" type="ORF">ACH5RR_017991</name>
</gene>
<proteinExistence type="predicted"/>
<accession>A0ABD2ZNV8</accession>
<comment type="caution">
    <text evidence="1">The sequence shown here is derived from an EMBL/GenBank/DDBJ whole genome shotgun (WGS) entry which is preliminary data.</text>
</comment>
<evidence type="ECO:0008006" key="3">
    <source>
        <dbReference type="Google" id="ProtNLM"/>
    </source>
</evidence>